<gene>
    <name evidence="7" type="ORF">GNI_017470</name>
</gene>
<dbReference type="InterPro" id="IPR002109">
    <property type="entry name" value="Glutaredoxin"/>
</dbReference>
<dbReference type="PROSITE" id="PS51354">
    <property type="entry name" value="GLUTAREDOXIN_2"/>
    <property type="match status" value="1"/>
</dbReference>
<dbReference type="OrthoDB" id="1882547at2759"/>
<dbReference type="RefSeq" id="XP_011129037.1">
    <property type="nucleotide sequence ID" value="XM_011130735.1"/>
</dbReference>
<dbReference type="EMBL" id="AFNH02000127">
    <property type="protein sequence ID" value="EZG82119.1"/>
    <property type="molecule type" value="Genomic_DNA"/>
</dbReference>
<dbReference type="PRINTS" id="PR00160">
    <property type="entry name" value="GLUTAREDOXIN"/>
</dbReference>
<dbReference type="Proteomes" id="UP000019763">
    <property type="component" value="Unassembled WGS sequence"/>
</dbReference>
<feature type="active site" description="Cysteine sulfenic acid (-SOH) intermediate" evidence="5">
    <location>
        <position position="43"/>
    </location>
</feature>
<comment type="caution">
    <text evidence="7">The sequence shown here is derived from an EMBL/GenBank/DDBJ whole genome shotgun (WGS) entry which is preliminary data.</text>
</comment>
<keyword evidence="3" id="KW-0049">Antioxidant</keyword>
<name>A0A023BC97_GRENI</name>
<evidence type="ECO:0000259" key="6">
    <source>
        <dbReference type="PROSITE" id="PS51352"/>
    </source>
</evidence>
<dbReference type="PANTHER" id="PTHR10430:SF16">
    <property type="entry name" value="PEROXIREDOXIN-5, MITOCHONDRIAL"/>
    <property type="match status" value="1"/>
</dbReference>
<dbReference type="OMA" id="TREAWIQ"/>
<keyword evidence="4" id="KW-0560">Oxidoreductase</keyword>
<dbReference type="Pfam" id="PF08534">
    <property type="entry name" value="Redoxin"/>
    <property type="match status" value="1"/>
</dbReference>
<proteinExistence type="inferred from homology"/>
<organism evidence="7 8">
    <name type="scientific">Gregarina niphandrodes</name>
    <name type="common">Septate eugregarine</name>
    <dbReference type="NCBI Taxonomy" id="110365"/>
    <lineage>
        <taxon>Eukaryota</taxon>
        <taxon>Sar</taxon>
        <taxon>Alveolata</taxon>
        <taxon>Apicomplexa</taxon>
        <taxon>Conoidasida</taxon>
        <taxon>Gregarinasina</taxon>
        <taxon>Eugregarinorida</taxon>
        <taxon>Gregarinidae</taxon>
        <taxon>Gregarina</taxon>
    </lineage>
</organism>
<dbReference type="InterPro" id="IPR037944">
    <property type="entry name" value="PRX5-like"/>
</dbReference>
<protein>
    <submittedName>
        <fullName evidence="7">Peroxiredoxin family/glutaredoxin</fullName>
    </submittedName>
</protein>
<dbReference type="VEuPathDB" id="CryptoDB:GNI_017470"/>
<reference evidence="7" key="1">
    <citation type="submission" date="2013-12" db="EMBL/GenBank/DDBJ databases">
        <authorList>
            <person name="Omoto C.K."/>
            <person name="Sibley D."/>
            <person name="Venepally P."/>
            <person name="Hadjithomas M."/>
            <person name="Karamycheva S."/>
            <person name="Brunk B."/>
            <person name="Roos D."/>
            <person name="Caler E."/>
            <person name="Lorenzi H."/>
        </authorList>
    </citation>
    <scope>NUCLEOTIDE SEQUENCE</scope>
</reference>
<evidence type="ECO:0000256" key="3">
    <source>
        <dbReference type="ARBA" id="ARBA00022862"/>
    </source>
</evidence>
<keyword evidence="2" id="KW-0575">Peroxidase</keyword>
<evidence type="ECO:0000256" key="4">
    <source>
        <dbReference type="ARBA" id="ARBA00023002"/>
    </source>
</evidence>
<dbReference type="GO" id="GO:0042744">
    <property type="term" value="P:hydrogen peroxide catabolic process"/>
    <property type="evidence" value="ECO:0007669"/>
    <property type="project" value="TreeGrafter"/>
</dbReference>
<evidence type="ECO:0000256" key="1">
    <source>
        <dbReference type="ARBA" id="ARBA00010505"/>
    </source>
</evidence>
<evidence type="ECO:0000256" key="5">
    <source>
        <dbReference type="PIRSR" id="PIRSR637944-1"/>
    </source>
</evidence>
<dbReference type="InterPro" id="IPR013740">
    <property type="entry name" value="Redoxin"/>
</dbReference>
<accession>A0A023BC97</accession>
<dbReference type="Gene3D" id="3.40.30.10">
    <property type="entry name" value="Glutaredoxin"/>
    <property type="match status" value="2"/>
</dbReference>
<evidence type="ECO:0000313" key="7">
    <source>
        <dbReference type="EMBL" id="EZG82119.1"/>
    </source>
</evidence>
<evidence type="ECO:0000256" key="2">
    <source>
        <dbReference type="ARBA" id="ARBA00022559"/>
    </source>
</evidence>
<sequence length="236" mass="26200">MPLESAKFVRFEGGKPTSVCVGQLWKGKKVVVFALPGAFTPTCTTSHLPRYEELYETFREQGVDEVYCVSMNDDFVMKAWFEKLGVNNIKSIPDGNGEVSKALGIWMSREELGFGPRARRSSFLINDLKIEKSFIESETPGDPFEVSGAENMLHFINPDAQIPKPITVFGTHACSYCIKTKKLLEEKRLKYVFVELSPSEKSIVIGALNQGASTTPQIFIDGKCIGGYTELAALLQ</sequence>
<dbReference type="SUPFAM" id="SSF52833">
    <property type="entry name" value="Thioredoxin-like"/>
    <property type="match status" value="2"/>
</dbReference>
<dbReference type="eggNOG" id="KOG0541">
    <property type="taxonomic scope" value="Eukaryota"/>
</dbReference>
<dbReference type="GO" id="GO:0045454">
    <property type="term" value="P:cell redox homeostasis"/>
    <property type="evidence" value="ECO:0007669"/>
    <property type="project" value="TreeGrafter"/>
</dbReference>
<dbReference type="InterPro" id="IPR036249">
    <property type="entry name" value="Thioredoxin-like_sf"/>
</dbReference>
<evidence type="ECO:0000313" key="8">
    <source>
        <dbReference type="Proteomes" id="UP000019763"/>
    </source>
</evidence>
<dbReference type="AlphaFoldDB" id="A0A023BC97"/>
<dbReference type="InterPro" id="IPR013766">
    <property type="entry name" value="Thioredoxin_domain"/>
</dbReference>
<dbReference type="PROSITE" id="PS51352">
    <property type="entry name" value="THIOREDOXIN_2"/>
    <property type="match status" value="1"/>
</dbReference>
<dbReference type="Pfam" id="PF00462">
    <property type="entry name" value="Glutaredoxin"/>
    <property type="match status" value="1"/>
</dbReference>
<dbReference type="GO" id="GO:0005737">
    <property type="term" value="C:cytoplasm"/>
    <property type="evidence" value="ECO:0007669"/>
    <property type="project" value="TreeGrafter"/>
</dbReference>
<dbReference type="GO" id="GO:0008379">
    <property type="term" value="F:thioredoxin peroxidase activity"/>
    <property type="evidence" value="ECO:0007669"/>
    <property type="project" value="InterPro"/>
</dbReference>
<feature type="domain" description="Thioredoxin" evidence="6">
    <location>
        <begin position="2"/>
        <end position="161"/>
    </location>
</feature>
<dbReference type="CDD" id="cd03013">
    <property type="entry name" value="PRX5_like"/>
    <property type="match status" value="1"/>
</dbReference>
<dbReference type="GO" id="GO:0034599">
    <property type="term" value="P:cellular response to oxidative stress"/>
    <property type="evidence" value="ECO:0007669"/>
    <property type="project" value="InterPro"/>
</dbReference>
<dbReference type="GeneID" id="22910901"/>
<keyword evidence="8" id="KW-1185">Reference proteome</keyword>
<dbReference type="PANTHER" id="PTHR10430">
    <property type="entry name" value="PEROXIREDOXIN"/>
    <property type="match status" value="1"/>
</dbReference>
<dbReference type="InterPro" id="IPR014025">
    <property type="entry name" value="Glutaredoxin_subgr"/>
</dbReference>
<comment type="similarity">
    <text evidence="1">Belongs to the peroxiredoxin family. Prx5 subfamily.</text>
</comment>